<feature type="domain" description="YgjP-like metallopeptidase" evidence="1">
    <location>
        <begin position="86"/>
        <end position="181"/>
    </location>
</feature>
<dbReference type="Proteomes" id="UP000010866">
    <property type="component" value="Chromosome"/>
</dbReference>
<dbReference type="PANTHER" id="PTHR30399">
    <property type="entry name" value="UNCHARACTERIZED PROTEIN YGJP"/>
    <property type="match status" value="1"/>
</dbReference>
<accession>L0KTI1</accession>
<dbReference type="STRING" id="867904.Metho_0139"/>
<dbReference type="GO" id="GO:0016787">
    <property type="term" value="F:hydrolase activity"/>
    <property type="evidence" value="ECO:0007669"/>
    <property type="project" value="UniProtKB-KW"/>
</dbReference>
<dbReference type="AlphaFoldDB" id="L0KTI1"/>
<dbReference type="Gene3D" id="3.30.2010.10">
    <property type="entry name" value="Metalloproteases ('zincins'), catalytic domain"/>
    <property type="match status" value="1"/>
</dbReference>
<dbReference type="PANTHER" id="PTHR30399:SF1">
    <property type="entry name" value="UTP PYROPHOSPHATASE"/>
    <property type="match status" value="1"/>
</dbReference>
<dbReference type="HOGENOM" id="CLU_065947_2_2_2"/>
<keyword evidence="3" id="KW-1185">Reference proteome</keyword>
<reference evidence="3" key="1">
    <citation type="submission" date="2012-02" db="EMBL/GenBank/DDBJ databases">
        <title>Complete sequence of chromosome of Methanomethylovorans hollandica DSM 15978.</title>
        <authorList>
            <person name="Lucas S."/>
            <person name="Copeland A."/>
            <person name="Lapidus A."/>
            <person name="Glavina del Rio T."/>
            <person name="Dalin E."/>
            <person name="Tice H."/>
            <person name="Bruce D."/>
            <person name="Goodwin L."/>
            <person name="Pitluck S."/>
            <person name="Peters L."/>
            <person name="Mikhailova N."/>
            <person name="Held B."/>
            <person name="Kyrpides N."/>
            <person name="Mavromatis K."/>
            <person name="Ivanova N."/>
            <person name="Brettin T."/>
            <person name="Detter J.C."/>
            <person name="Han C."/>
            <person name="Larimer F."/>
            <person name="Land M."/>
            <person name="Hauser L."/>
            <person name="Markowitz V."/>
            <person name="Cheng J.-F."/>
            <person name="Hugenholtz P."/>
            <person name="Woyke T."/>
            <person name="Wu D."/>
            <person name="Spring S."/>
            <person name="Schroeder M."/>
            <person name="Brambilla E."/>
            <person name="Klenk H.-P."/>
            <person name="Eisen J.A."/>
        </authorList>
    </citation>
    <scope>NUCLEOTIDE SEQUENCE [LARGE SCALE GENOMIC DNA]</scope>
    <source>
        <strain evidence="3">DSM 15978 / NBRC 107637 / DMS1</strain>
    </source>
</reference>
<proteinExistence type="predicted"/>
<keyword evidence="2" id="KW-0378">Hydrolase</keyword>
<dbReference type="InterPro" id="IPR002725">
    <property type="entry name" value="YgjP-like_metallopeptidase"/>
</dbReference>
<evidence type="ECO:0000313" key="3">
    <source>
        <dbReference type="Proteomes" id="UP000010866"/>
    </source>
</evidence>
<organism evidence="2 3">
    <name type="scientific">Methanomethylovorans hollandica (strain DSM 15978 / NBRC 107637 / DMS1)</name>
    <dbReference type="NCBI Taxonomy" id="867904"/>
    <lineage>
        <taxon>Archaea</taxon>
        <taxon>Methanobacteriati</taxon>
        <taxon>Methanobacteriota</taxon>
        <taxon>Stenosarchaea group</taxon>
        <taxon>Methanomicrobia</taxon>
        <taxon>Methanosarcinales</taxon>
        <taxon>Methanosarcinaceae</taxon>
        <taxon>Methanomethylovorans</taxon>
    </lineage>
</organism>
<name>L0KTI1_METHD</name>
<evidence type="ECO:0000313" key="2">
    <source>
        <dbReference type="EMBL" id="AGB48426.1"/>
    </source>
</evidence>
<protein>
    <submittedName>
        <fullName evidence="2">Putative metal-dependent hydrolase</fullName>
    </submittedName>
</protein>
<dbReference type="KEGG" id="mhz:Metho_0139"/>
<evidence type="ECO:0000259" key="1">
    <source>
        <dbReference type="Pfam" id="PF01863"/>
    </source>
</evidence>
<gene>
    <name evidence="2" type="ordered locus">Metho_0139</name>
</gene>
<sequence length="193" mass="23195">MATNIASSIKINDFDVPYELVRRKVKNPRLEFRNGSLKLVVPNGFKEHEKLLNKHKSWIFQRFIAYKQRHLFSSEIELNSARTKVQFQEYVDFLISYIGTELGVFPKKVTFRKMRTKWGSCSSKGNISLNTYLIFLPERLVDYVVFHEMVHLIEMNHGPRFKEIVRNRFHEHRILEKQLREYWPVIMDKYSIQ</sequence>
<dbReference type="EMBL" id="CP003362">
    <property type="protein sequence ID" value="AGB48426.1"/>
    <property type="molecule type" value="Genomic_DNA"/>
</dbReference>
<dbReference type="InterPro" id="IPR053136">
    <property type="entry name" value="UTP_pyrophosphatase-like"/>
</dbReference>
<dbReference type="CDD" id="cd07344">
    <property type="entry name" value="M48_yhfN_like"/>
    <property type="match status" value="1"/>
</dbReference>
<dbReference type="Pfam" id="PF01863">
    <property type="entry name" value="YgjP-like"/>
    <property type="match status" value="1"/>
</dbReference>